<reference evidence="7 8" key="1">
    <citation type="submission" date="2018-06" db="EMBL/GenBank/DDBJ databases">
        <title>The Genome of Cuscuta australis (Dodder) Provides Insight into the Evolution of Plant Parasitism.</title>
        <authorList>
            <person name="Liu H."/>
        </authorList>
    </citation>
    <scope>NUCLEOTIDE SEQUENCE [LARGE SCALE GENOMIC DNA]</scope>
    <source>
        <strain evidence="8">cv. Yunnan</strain>
        <tissue evidence="7">Vines</tissue>
    </source>
</reference>
<organism evidence="7 8">
    <name type="scientific">Cuscuta australis</name>
    <dbReference type="NCBI Taxonomy" id="267555"/>
    <lineage>
        <taxon>Eukaryota</taxon>
        <taxon>Viridiplantae</taxon>
        <taxon>Streptophyta</taxon>
        <taxon>Embryophyta</taxon>
        <taxon>Tracheophyta</taxon>
        <taxon>Spermatophyta</taxon>
        <taxon>Magnoliopsida</taxon>
        <taxon>eudicotyledons</taxon>
        <taxon>Gunneridae</taxon>
        <taxon>Pentapetalae</taxon>
        <taxon>asterids</taxon>
        <taxon>lamiids</taxon>
        <taxon>Solanales</taxon>
        <taxon>Convolvulaceae</taxon>
        <taxon>Cuscuteae</taxon>
        <taxon>Cuscuta</taxon>
        <taxon>Cuscuta subgen. Grammica</taxon>
        <taxon>Cuscuta sect. Cleistogrammica</taxon>
    </lineage>
</organism>
<sequence length="415" mass="45456">MGSACCVAARDRTISNGATSENLHRNLRYSPSWSFRWDNRRRVAGEETSMNWSSDGASVNDRLEFKSGTTAETGCPSVDGSPLDSFRSFAWQKSPTSEINMGRSVQPSSDILVGRNSTEVRETLGTPAVSFPSPRKLSQSAQSVSSLSMSPLSSHSQVPLANFTPSRMPHHSPGLSNESTRGSFGGSSDAWSIPSFPEFLARGRLSFDSENFGFNRDKGIVRAPNSSKASRSCRRSSHSHSLDLRTCGICANLLTETSSWGTQKFFIACNELAVVSVLTCGHVFHADCLDNMTSETNKYDPACPVCTFGEKHASKMFEKSLKAEMDLKGRRKGKNKVVDSHFSGNLSVSDHQKSSGRAGRYTKLSSSSSLRNYSSGKAAFLRRHFSFGSKDDTRALTESVSTRKRIPFWAKSSRE</sequence>
<dbReference type="Gene3D" id="3.30.40.10">
    <property type="entry name" value="Zinc/RING finger domain, C3HC4 (zinc finger)"/>
    <property type="match status" value="1"/>
</dbReference>
<dbReference type="PROSITE" id="PS50089">
    <property type="entry name" value="ZF_RING_2"/>
    <property type="match status" value="1"/>
</dbReference>
<evidence type="ECO:0000313" key="8">
    <source>
        <dbReference type="Proteomes" id="UP000249390"/>
    </source>
</evidence>
<dbReference type="SMART" id="SM00184">
    <property type="entry name" value="RING"/>
    <property type="match status" value="1"/>
</dbReference>
<evidence type="ECO:0000313" key="7">
    <source>
        <dbReference type="EMBL" id="RAL50357.1"/>
    </source>
</evidence>
<keyword evidence="1" id="KW-0479">Metal-binding</keyword>
<name>A0A328DX97_9ASTE</name>
<dbReference type="Pfam" id="PF00097">
    <property type="entry name" value="zf-C3HC4"/>
    <property type="match status" value="1"/>
</dbReference>
<dbReference type="GO" id="GO:0008270">
    <property type="term" value="F:zinc ion binding"/>
    <property type="evidence" value="ECO:0007669"/>
    <property type="project" value="UniProtKB-KW"/>
</dbReference>
<accession>A0A328DX97</accession>
<feature type="region of interest" description="Disordered" evidence="5">
    <location>
        <begin position="142"/>
        <end position="183"/>
    </location>
</feature>
<dbReference type="InterPro" id="IPR018957">
    <property type="entry name" value="Znf_C3HC4_RING-type"/>
</dbReference>
<dbReference type="InterPro" id="IPR001841">
    <property type="entry name" value="Znf_RING"/>
</dbReference>
<dbReference type="PANTHER" id="PTHR31150:SF26">
    <property type="entry name" value="RING-TYPE DOMAIN-CONTAINING PROTEIN"/>
    <property type="match status" value="1"/>
</dbReference>
<evidence type="ECO:0000259" key="6">
    <source>
        <dbReference type="PROSITE" id="PS50089"/>
    </source>
</evidence>
<feature type="region of interest" description="Disordered" evidence="5">
    <location>
        <begin position="329"/>
        <end position="371"/>
    </location>
</feature>
<dbReference type="SUPFAM" id="SSF57850">
    <property type="entry name" value="RING/U-box"/>
    <property type="match status" value="1"/>
</dbReference>
<comment type="caution">
    <text evidence="7">The sequence shown here is derived from an EMBL/GenBank/DDBJ whole genome shotgun (WGS) entry which is preliminary data.</text>
</comment>
<dbReference type="Proteomes" id="UP000249390">
    <property type="component" value="Unassembled WGS sequence"/>
</dbReference>
<evidence type="ECO:0000256" key="4">
    <source>
        <dbReference type="PROSITE-ProRule" id="PRU00175"/>
    </source>
</evidence>
<feature type="compositionally biased region" description="Low complexity" evidence="5">
    <location>
        <begin position="142"/>
        <end position="157"/>
    </location>
</feature>
<keyword evidence="2 4" id="KW-0863">Zinc-finger</keyword>
<proteinExistence type="predicted"/>
<dbReference type="PANTHER" id="PTHR31150">
    <property type="entry name" value="EXPRESSED PROTEIN"/>
    <property type="match status" value="1"/>
</dbReference>
<dbReference type="AlphaFoldDB" id="A0A328DX97"/>
<dbReference type="EMBL" id="NQVE01000067">
    <property type="protein sequence ID" value="RAL50357.1"/>
    <property type="molecule type" value="Genomic_DNA"/>
</dbReference>
<dbReference type="InterPro" id="IPR013083">
    <property type="entry name" value="Znf_RING/FYVE/PHD"/>
</dbReference>
<keyword evidence="8" id="KW-1185">Reference proteome</keyword>
<protein>
    <recommendedName>
        <fullName evidence="6">RING-type domain-containing protein</fullName>
    </recommendedName>
</protein>
<keyword evidence="3" id="KW-0862">Zinc</keyword>
<gene>
    <name evidence="7" type="ORF">DM860_008031</name>
</gene>
<evidence type="ECO:0000256" key="3">
    <source>
        <dbReference type="ARBA" id="ARBA00022833"/>
    </source>
</evidence>
<dbReference type="CDD" id="cd16448">
    <property type="entry name" value="RING-H2"/>
    <property type="match status" value="1"/>
</dbReference>
<evidence type="ECO:0000256" key="2">
    <source>
        <dbReference type="ARBA" id="ARBA00022771"/>
    </source>
</evidence>
<evidence type="ECO:0000256" key="5">
    <source>
        <dbReference type="SAM" id="MobiDB-lite"/>
    </source>
</evidence>
<feature type="domain" description="RING-type" evidence="6">
    <location>
        <begin position="247"/>
        <end position="307"/>
    </location>
</feature>
<evidence type="ECO:0000256" key="1">
    <source>
        <dbReference type="ARBA" id="ARBA00022723"/>
    </source>
</evidence>